<gene>
    <name evidence="11" type="ORF">FC78_GL002255</name>
</gene>
<feature type="transmembrane region" description="Helical" evidence="9">
    <location>
        <begin position="73"/>
        <end position="93"/>
    </location>
</feature>
<accession>A0A0R1KFW3</accession>
<dbReference type="InterPro" id="IPR004501">
    <property type="entry name" value="PTS_EIIC_3"/>
</dbReference>
<comment type="caution">
    <text evidence="11">The sequence shown here is derived from an EMBL/GenBank/DDBJ whole genome shotgun (WGS) entry which is preliminary data.</text>
</comment>
<evidence type="ECO:0000313" key="11">
    <source>
        <dbReference type="EMBL" id="KRK82251.1"/>
    </source>
</evidence>
<dbReference type="EMBL" id="AZDY01000038">
    <property type="protein sequence ID" value="KRK82251.1"/>
    <property type="molecule type" value="Genomic_DNA"/>
</dbReference>
<dbReference type="GO" id="GO:0008982">
    <property type="term" value="F:protein-N(PI)-phosphohistidine-sugar phosphotransferase activity"/>
    <property type="evidence" value="ECO:0007669"/>
    <property type="project" value="UniProtKB-UniRule"/>
</dbReference>
<keyword evidence="7 8" id="KW-0472">Membrane</keyword>
<dbReference type="PANTHER" id="PTHR33989:SF4">
    <property type="entry name" value="PTS SYSTEM N,N'-DIACETYLCHITOBIOSE-SPECIFIC EIIC COMPONENT"/>
    <property type="match status" value="1"/>
</dbReference>
<keyword evidence="6 9" id="KW-1133">Transmembrane helix</keyword>
<feature type="transmembrane region" description="Helical" evidence="9">
    <location>
        <begin position="410"/>
        <end position="428"/>
    </location>
</feature>
<name>A0A0R1KFW3_9LACO</name>
<feature type="transmembrane region" description="Helical" evidence="9">
    <location>
        <begin position="105"/>
        <end position="125"/>
    </location>
</feature>
<dbReference type="PROSITE" id="PS51105">
    <property type="entry name" value="PTS_EIIC_TYPE_3"/>
    <property type="match status" value="1"/>
</dbReference>
<evidence type="ECO:0000256" key="2">
    <source>
        <dbReference type="ARBA" id="ARBA00022448"/>
    </source>
</evidence>
<evidence type="ECO:0000256" key="8">
    <source>
        <dbReference type="PIRNR" id="PIRNR006351"/>
    </source>
</evidence>
<dbReference type="InterPro" id="IPR051088">
    <property type="entry name" value="PTS_Sugar-EIIC/EIIB"/>
</dbReference>
<reference evidence="11 12" key="1">
    <citation type="journal article" date="2015" name="Genome Announc.">
        <title>Expanding the biotechnology potential of lactobacilli through comparative genomics of 213 strains and associated genera.</title>
        <authorList>
            <person name="Sun Z."/>
            <person name="Harris H.M."/>
            <person name="McCann A."/>
            <person name="Guo C."/>
            <person name="Argimon S."/>
            <person name="Zhang W."/>
            <person name="Yang X."/>
            <person name="Jeffery I.B."/>
            <person name="Cooney J.C."/>
            <person name="Kagawa T.F."/>
            <person name="Liu W."/>
            <person name="Song Y."/>
            <person name="Salvetti E."/>
            <person name="Wrobel A."/>
            <person name="Rasinkangas P."/>
            <person name="Parkhill J."/>
            <person name="Rea M.C."/>
            <person name="O'Sullivan O."/>
            <person name="Ritari J."/>
            <person name="Douillard F.P."/>
            <person name="Paul Ross R."/>
            <person name="Yang R."/>
            <person name="Briner A.E."/>
            <person name="Felis G.E."/>
            <person name="de Vos W.M."/>
            <person name="Barrangou R."/>
            <person name="Klaenhammer T.R."/>
            <person name="Caufield P.W."/>
            <person name="Cui Y."/>
            <person name="Zhang H."/>
            <person name="O'Toole P.W."/>
        </authorList>
    </citation>
    <scope>NUCLEOTIDE SEQUENCE [LARGE SCALE GENOMIC DNA]</scope>
    <source>
        <strain evidence="11 12">DSM 19674</strain>
    </source>
</reference>
<keyword evidence="5 9" id="KW-0812">Transmembrane</keyword>
<protein>
    <recommendedName>
        <fullName evidence="8">Permease IIC component</fullName>
    </recommendedName>
</protein>
<evidence type="ECO:0000256" key="9">
    <source>
        <dbReference type="SAM" id="Phobius"/>
    </source>
</evidence>
<organism evidence="11 12">
    <name type="scientific">Companilactobacillus bobalius DSM 19674</name>
    <dbReference type="NCBI Taxonomy" id="1423788"/>
    <lineage>
        <taxon>Bacteria</taxon>
        <taxon>Bacillati</taxon>
        <taxon>Bacillota</taxon>
        <taxon>Bacilli</taxon>
        <taxon>Lactobacillales</taxon>
        <taxon>Lactobacillaceae</taxon>
        <taxon>Companilactobacillus</taxon>
        <taxon>Companilactobacillus bobalius</taxon>
    </lineage>
</organism>
<dbReference type="PANTHER" id="PTHR33989">
    <property type="match status" value="1"/>
</dbReference>
<feature type="domain" description="PTS EIIC type-3" evidence="10">
    <location>
        <begin position="8"/>
        <end position="427"/>
    </location>
</feature>
<dbReference type="PATRIC" id="fig|1423788.3.peg.2325"/>
<sequence>MKFMKTWFNEKVMPGMMKFVNTRAITAIKNGMLVSLPFIMIGSVFLLLASFPVPAVAHWMDATGLTPYWNQAYNASFGVMAIFAVVGIAYNWAKDAGFEPLPAGMTALVSFFLIMRPTTAVLNGTKTVISANQAPTMLGGFIDRTWLGGQGMIAAILVGLITGWVYSWFLKHHITIKLPEQVPPAVAESFIALIPAFVIVCGFLIIYIFFDLVAHQTVTQWIYTTIQTPLQGLTDSAGGVFLVGILIPFLWFFGVHGSTIVSGIMSPLLQANALQNATIFKAHGVVTQALGGHIFTQSLLDQFGTVTGAGMTFGLAIYILFFSKSAQLKGIGKLAFIPAIFNINEPILFGMPVVLNPIMVVPFMFMPTFSMLSTYFLIKIGILPYLNGVQVPWTTPPIVSGFLVGGWKVMVWQAIIIALSFFVYYPFVHKQDMILYKQEKDEAAGIKA</sequence>
<comment type="function">
    <text evidence="8">The phosphoenolpyruvate-dependent sugar phosphotransferase system (PTS), a major carbohydrate active -transport system, catalyzes the phosphorylation of incoming sugar substrates concomitant with their translocation across the cell membrane.</text>
</comment>
<dbReference type="Pfam" id="PF02378">
    <property type="entry name" value="PTS_EIIC"/>
    <property type="match status" value="1"/>
</dbReference>
<keyword evidence="2 8" id="KW-0813">Transport</keyword>
<dbReference type="NCBIfam" id="TIGR00410">
    <property type="entry name" value="lacE"/>
    <property type="match status" value="1"/>
</dbReference>
<evidence type="ECO:0000256" key="1">
    <source>
        <dbReference type="ARBA" id="ARBA00004651"/>
    </source>
</evidence>
<proteinExistence type="predicted"/>
<evidence type="ECO:0000313" key="12">
    <source>
        <dbReference type="Proteomes" id="UP000051515"/>
    </source>
</evidence>
<keyword evidence="12" id="KW-1185">Reference proteome</keyword>
<dbReference type="STRING" id="1423788.FC78_GL002255"/>
<comment type="subcellular location">
    <subcellularLocation>
        <location evidence="1">Cell membrane</location>
        <topology evidence="1">Multi-pass membrane protein</topology>
    </subcellularLocation>
</comment>
<evidence type="ECO:0000259" key="10">
    <source>
        <dbReference type="PROSITE" id="PS51105"/>
    </source>
</evidence>
<dbReference type="GO" id="GO:0005886">
    <property type="term" value="C:plasma membrane"/>
    <property type="evidence" value="ECO:0007669"/>
    <property type="project" value="UniProtKB-SubCell"/>
</dbReference>
<dbReference type="Proteomes" id="UP000051515">
    <property type="component" value="Unassembled WGS sequence"/>
</dbReference>
<evidence type="ECO:0000256" key="3">
    <source>
        <dbReference type="ARBA" id="ARBA00022475"/>
    </source>
</evidence>
<dbReference type="PIRSF" id="PIRSF006351">
    <property type="entry name" value="PTS_EIIC-Cellobiose"/>
    <property type="match status" value="1"/>
</dbReference>
<dbReference type="InterPro" id="IPR004796">
    <property type="entry name" value="PTS_IIC_cello"/>
</dbReference>
<dbReference type="GO" id="GO:1901264">
    <property type="term" value="P:carbohydrate derivative transport"/>
    <property type="evidence" value="ECO:0007669"/>
    <property type="project" value="TreeGrafter"/>
</dbReference>
<evidence type="ECO:0000256" key="6">
    <source>
        <dbReference type="ARBA" id="ARBA00022989"/>
    </source>
</evidence>
<dbReference type="InterPro" id="IPR003352">
    <property type="entry name" value="PTS_EIIC"/>
</dbReference>
<keyword evidence="3 8" id="KW-1003">Cell membrane</keyword>
<feature type="transmembrane region" description="Helical" evidence="9">
    <location>
        <begin position="240"/>
        <end position="265"/>
    </location>
</feature>
<keyword evidence="4 8" id="KW-0762">Sugar transport</keyword>
<feature type="transmembrane region" description="Helical" evidence="9">
    <location>
        <begin position="302"/>
        <end position="322"/>
    </location>
</feature>
<evidence type="ECO:0000256" key="4">
    <source>
        <dbReference type="ARBA" id="ARBA00022597"/>
    </source>
</evidence>
<feature type="transmembrane region" description="Helical" evidence="9">
    <location>
        <begin position="145"/>
        <end position="169"/>
    </location>
</feature>
<evidence type="ECO:0000256" key="5">
    <source>
        <dbReference type="ARBA" id="ARBA00022692"/>
    </source>
</evidence>
<feature type="transmembrane region" description="Helical" evidence="9">
    <location>
        <begin position="334"/>
        <end position="354"/>
    </location>
</feature>
<feature type="transmembrane region" description="Helical" evidence="9">
    <location>
        <begin position="190"/>
        <end position="210"/>
    </location>
</feature>
<dbReference type="AlphaFoldDB" id="A0A0R1KFW3"/>
<evidence type="ECO:0000256" key="7">
    <source>
        <dbReference type="ARBA" id="ARBA00023136"/>
    </source>
</evidence>
<dbReference type="GO" id="GO:0009401">
    <property type="term" value="P:phosphoenolpyruvate-dependent sugar phosphotransferase system"/>
    <property type="evidence" value="ECO:0007669"/>
    <property type="project" value="InterPro"/>
</dbReference>